<reference evidence="2" key="1">
    <citation type="submission" date="2022-11" db="UniProtKB">
        <authorList>
            <consortium name="WormBaseParasite"/>
        </authorList>
    </citation>
    <scope>IDENTIFICATION</scope>
</reference>
<dbReference type="Proteomes" id="UP000887540">
    <property type="component" value="Unplaced"/>
</dbReference>
<dbReference type="AlphaFoldDB" id="A0A914EFX0"/>
<evidence type="ECO:0000313" key="1">
    <source>
        <dbReference type="Proteomes" id="UP000887540"/>
    </source>
</evidence>
<organism evidence="1 2">
    <name type="scientific">Acrobeloides nanus</name>
    <dbReference type="NCBI Taxonomy" id="290746"/>
    <lineage>
        <taxon>Eukaryota</taxon>
        <taxon>Metazoa</taxon>
        <taxon>Ecdysozoa</taxon>
        <taxon>Nematoda</taxon>
        <taxon>Chromadorea</taxon>
        <taxon>Rhabditida</taxon>
        <taxon>Tylenchina</taxon>
        <taxon>Cephalobomorpha</taxon>
        <taxon>Cephaloboidea</taxon>
        <taxon>Cephalobidae</taxon>
        <taxon>Acrobeloides</taxon>
    </lineage>
</organism>
<sequence>MSACVTIKDDLYCALDVTVAIDFSAAMLNQTNIENLVNFVLYNFTNNLPFGTSLLKVALLSYGIHYKARMSQYLDTYKDFTNEILTQWNESKQDSNLKPVNLSE</sequence>
<proteinExistence type="predicted"/>
<dbReference type="InterPro" id="IPR036465">
    <property type="entry name" value="vWFA_dom_sf"/>
</dbReference>
<dbReference type="SUPFAM" id="SSF53300">
    <property type="entry name" value="vWA-like"/>
    <property type="match status" value="1"/>
</dbReference>
<accession>A0A914EFX0</accession>
<protein>
    <submittedName>
        <fullName evidence="2">Uncharacterized protein</fullName>
    </submittedName>
</protein>
<name>A0A914EFX0_9BILA</name>
<dbReference type="WBParaSite" id="ACRNAN_scaffold7573.g11173.t1">
    <property type="protein sequence ID" value="ACRNAN_scaffold7573.g11173.t1"/>
    <property type="gene ID" value="ACRNAN_scaffold7573.g11173"/>
</dbReference>
<keyword evidence="1" id="KW-1185">Reference proteome</keyword>
<evidence type="ECO:0000313" key="2">
    <source>
        <dbReference type="WBParaSite" id="ACRNAN_scaffold7573.g11173.t1"/>
    </source>
</evidence>